<dbReference type="SUPFAM" id="SSF53032">
    <property type="entry name" value="tRNA-intron endonuclease catalytic domain-like"/>
    <property type="match status" value="1"/>
</dbReference>
<gene>
    <name evidence="4" type="ORF">HPB48_013319</name>
</gene>
<sequence length="118" mass="12956">MCSPEAQARIAKNVFNYLSETSDWWEIEAKLCRECNTHYLQGKRTKDAESTVLVPLSVSVTLNFEAIQNLLSCLPSAPKVTLALQGGDTGVIFYDIAPGIVQPPEVSAARDNKRATEN</sequence>
<evidence type="ECO:0000256" key="2">
    <source>
        <dbReference type="ARBA" id="ARBA00022694"/>
    </source>
</evidence>
<evidence type="ECO:0000313" key="5">
    <source>
        <dbReference type="Proteomes" id="UP000821853"/>
    </source>
</evidence>
<dbReference type="AlphaFoldDB" id="A0A9J6GPX8"/>
<dbReference type="GO" id="GO:0005634">
    <property type="term" value="C:nucleus"/>
    <property type="evidence" value="ECO:0007669"/>
    <property type="project" value="UniProtKB-ARBA"/>
</dbReference>
<dbReference type="OMA" id="RECNTHY"/>
<organism evidence="4 5">
    <name type="scientific">Haemaphysalis longicornis</name>
    <name type="common">Bush tick</name>
    <dbReference type="NCBI Taxonomy" id="44386"/>
    <lineage>
        <taxon>Eukaryota</taxon>
        <taxon>Metazoa</taxon>
        <taxon>Ecdysozoa</taxon>
        <taxon>Arthropoda</taxon>
        <taxon>Chelicerata</taxon>
        <taxon>Arachnida</taxon>
        <taxon>Acari</taxon>
        <taxon>Parasitiformes</taxon>
        <taxon>Ixodida</taxon>
        <taxon>Ixodoidea</taxon>
        <taxon>Ixodidae</taxon>
        <taxon>Haemaphysalinae</taxon>
        <taxon>Haemaphysalis</taxon>
    </lineage>
</organism>
<comment type="caution">
    <text evidence="4">The sequence shown here is derived from an EMBL/GenBank/DDBJ whole genome shotgun (WGS) entry which is preliminary data.</text>
</comment>
<dbReference type="OrthoDB" id="10002170at2759"/>
<dbReference type="InterPro" id="IPR011856">
    <property type="entry name" value="tRNA_endonuc-like_dom_sf"/>
</dbReference>
<comment type="similarity">
    <text evidence="1">Belongs to the SEN15 family.</text>
</comment>
<feature type="domain" description="tRNA-splicing endonuclease subunit Sen15" evidence="3">
    <location>
        <begin position="14"/>
        <end position="105"/>
    </location>
</feature>
<dbReference type="PANTHER" id="PTHR28582:SF1">
    <property type="entry name" value="TRNA-SPLICING ENDONUCLEASE SUBUNIT SEN15"/>
    <property type="match status" value="1"/>
</dbReference>
<dbReference type="Gene3D" id="3.40.1350.10">
    <property type="match status" value="1"/>
</dbReference>
<dbReference type="VEuPathDB" id="VectorBase:HLOH_041636"/>
<protein>
    <recommendedName>
        <fullName evidence="3">tRNA-splicing endonuclease subunit Sen15 domain-containing protein</fullName>
    </recommendedName>
</protein>
<dbReference type="Proteomes" id="UP000821853">
    <property type="component" value="Unassembled WGS sequence"/>
</dbReference>
<dbReference type="GO" id="GO:0006388">
    <property type="term" value="P:tRNA splicing, via endonucleolytic cleavage and ligation"/>
    <property type="evidence" value="ECO:0007669"/>
    <property type="project" value="InterPro"/>
</dbReference>
<evidence type="ECO:0000313" key="4">
    <source>
        <dbReference type="EMBL" id="KAH9376704.1"/>
    </source>
</evidence>
<evidence type="ECO:0000259" key="3">
    <source>
        <dbReference type="Pfam" id="PF09631"/>
    </source>
</evidence>
<dbReference type="InterPro" id="IPR036167">
    <property type="entry name" value="tRNA_intron_Endo_cat-like_sf"/>
</dbReference>
<accession>A0A9J6GPX8</accession>
<dbReference type="Pfam" id="PF09631">
    <property type="entry name" value="Sen15"/>
    <property type="match status" value="1"/>
</dbReference>
<keyword evidence="5" id="KW-1185">Reference proteome</keyword>
<dbReference type="GO" id="GO:0003676">
    <property type="term" value="F:nucleic acid binding"/>
    <property type="evidence" value="ECO:0007669"/>
    <property type="project" value="InterPro"/>
</dbReference>
<proteinExistence type="inferred from homology"/>
<dbReference type="InterPro" id="IPR018593">
    <property type="entry name" value="tRNA-endonuc_su_Sen15"/>
</dbReference>
<name>A0A9J6GPX8_HAELO</name>
<keyword evidence="2" id="KW-0819">tRNA processing</keyword>
<dbReference type="EMBL" id="JABSTR010000008">
    <property type="protein sequence ID" value="KAH9376704.1"/>
    <property type="molecule type" value="Genomic_DNA"/>
</dbReference>
<reference evidence="4 5" key="1">
    <citation type="journal article" date="2020" name="Cell">
        <title>Large-Scale Comparative Analyses of Tick Genomes Elucidate Their Genetic Diversity and Vector Capacities.</title>
        <authorList>
            <consortium name="Tick Genome and Microbiome Consortium (TIGMIC)"/>
            <person name="Jia N."/>
            <person name="Wang J."/>
            <person name="Shi W."/>
            <person name="Du L."/>
            <person name="Sun Y."/>
            <person name="Zhan W."/>
            <person name="Jiang J.F."/>
            <person name="Wang Q."/>
            <person name="Zhang B."/>
            <person name="Ji P."/>
            <person name="Bell-Sakyi L."/>
            <person name="Cui X.M."/>
            <person name="Yuan T.T."/>
            <person name="Jiang B.G."/>
            <person name="Yang W.F."/>
            <person name="Lam T.T."/>
            <person name="Chang Q.C."/>
            <person name="Ding S.J."/>
            <person name="Wang X.J."/>
            <person name="Zhu J.G."/>
            <person name="Ruan X.D."/>
            <person name="Zhao L."/>
            <person name="Wei J.T."/>
            <person name="Ye R.Z."/>
            <person name="Que T.C."/>
            <person name="Du C.H."/>
            <person name="Zhou Y.H."/>
            <person name="Cheng J.X."/>
            <person name="Dai P.F."/>
            <person name="Guo W.B."/>
            <person name="Han X.H."/>
            <person name="Huang E.J."/>
            <person name="Li L.F."/>
            <person name="Wei W."/>
            <person name="Gao Y.C."/>
            <person name="Liu J.Z."/>
            <person name="Shao H.Z."/>
            <person name="Wang X."/>
            <person name="Wang C.C."/>
            <person name="Yang T.C."/>
            <person name="Huo Q.B."/>
            <person name="Li W."/>
            <person name="Chen H.Y."/>
            <person name="Chen S.E."/>
            <person name="Zhou L.G."/>
            <person name="Ni X.B."/>
            <person name="Tian J.H."/>
            <person name="Sheng Y."/>
            <person name="Liu T."/>
            <person name="Pan Y.S."/>
            <person name="Xia L.Y."/>
            <person name="Li J."/>
            <person name="Zhao F."/>
            <person name="Cao W.C."/>
        </authorList>
    </citation>
    <scope>NUCLEOTIDE SEQUENCE [LARGE SCALE GENOMIC DNA]</scope>
    <source>
        <strain evidence="4">HaeL-2018</strain>
    </source>
</reference>
<evidence type="ECO:0000256" key="1">
    <source>
        <dbReference type="ARBA" id="ARBA00006091"/>
    </source>
</evidence>
<dbReference type="PANTHER" id="PTHR28582">
    <property type="entry name" value="TRNA-SPLICING ENDONUCLEASE SUBUNIT SEN15"/>
    <property type="match status" value="1"/>
</dbReference>